<dbReference type="InterPro" id="IPR012677">
    <property type="entry name" value="Nucleotide-bd_a/b_plait_sf"/>
</dbReference>
<evidence type="ECO:0000259" key="6">
    <source>
        <dbReference type="PROSITE" id="PS50089"/>
    </source>
</evidence>
<keyword evidence="1" id="KW-0479">Metal-binding</keyword>
<dbReference type="InterPro" id="IPR001841">
    <property type="entry name" value="Znf_RING"/>
</dbReference>
<keyword evidence="1" id="KW-0862">Zinc</keyword>
<dbReference type="SMART" id="SM00360">
    <property type="entry name" value="RRM"/>
    <property type="match status" value="1"/>
</dbReference>
<protein>
    <recommendedName>
        <fullName evidence="10">RNA-binding protein</fullName>
    </recommendedName>
</protein>
<dbReference type="InterPro" id="IPR035979">
    <property type="entry name" value="RBD_domain_sf"/>
</dbReference>
<feature type="region of interest" description="Disordered" evidence="4">
    <location>
        <begin position="339"/>
        <end position="363"/>
    </location>
</feature>
<sequence length="938" mass="107921">MEKTDIKIASVVLNFLFSNFLFATLFNEYILGDFSGPLSQDMLQGFPLRKSEKGKVIIPGLIHLFLVEQAQSGNTHSFICKASFLYESVGKNVLSLINHPSLNPHLANRPMYMSHTYIRHNNEREIYTAIREKMERLESGREEEINLIEESMFTINKQDEHSINQNRKDINRLKIDSVSTKADSGRCSRKSNTNELNDQNEEKHNLELLLTTYEKNENVDINYMEEFQDAYTEDIPFDYQFVEDDISDRGQKTLYGIDSHKDDKVCDDINTWRVGQSYILSKKYLQKDTSNDNWKGEEIDSKEEDLPIFCNSEREKGAIGNRGTGLSCDGTYPALQLSISQDGPLQDDPSQDDPLQGNSSNDKPWFHLLANSKRQDREEFLDDVLDASYFYDLKRDEVLYFEKEGEKKASLIPEGEANQKSSPYSTALNTEDNDYLPLDMYMNYISGDNFTQQCIINEKKEQYLSRKLFEEVSLIEKRETPFDISSTPLYPMNGNSQFVYSSDEHNPYSYKSKTEEKNNFLHHNEVEEDIIIKHAELLQSEGKDTDTMHKIKSNKIENGEEYNDFPLFSTERGDTHFYLNPNGDNSALHLLRHRESCHIEESNHHMMSNIYIKQFLERNSDEQGTRNGMGGYPIEPEHVLGSSSPYEAVHKADYKAAHKPVYIIPPCTPPYKAEYEAIAHYGEPFTRNAMGTRGRSKNGSAKFTLIVNVPPNTTRKDLMSVFSKFGNVDLTMVVCDKQSRHPNKEWTATSGYAFVRFSTNEEAERTLNATMSGIVRIRGSRVRATWAKKDSYSKKEKDIIFKIPSSILIIDIKELICCICKVNLSYQPILLPCCYSSCCSDCLRNYFMKWGYEKNFKCPNCFLFFSQSIIKIDKHSKGVMALLYKIHCHIKVRCPNMYCKWTGFQNQYLGHFFTCTGEAIKGKEAGETPSDTETITVV</sequence>
<evidence type="ECO:0000259" key="7">
    <source>
        <dbReference type="PROSITE" id="PS50102"/>
    </source>
</evidence>
<dbReference type="Proteomes" id="UP000078546">
    <property type="component" value="Unassembled WGS sequence"/>
</dbReference>
<dbReference type="PANTHER" id="PTHR35367">
    <property type="entry name" value="RRM DOMAIN-CONTAINING PROTEIN"/>
    <property type="match status" value="1"/>
</dbReference>
<dbReference type="InterPro" id="IPR013083">
    <property type="entry name" value="Znf_RING/FYVE/PHD"/>
</dbReference>
<evidence type="ECO:0000256" key="1">
    <source>
        <dbReference type="PROSITE-ProRule" id="PRU00175"/>
    </source>
</evidence>
<evidence type="ECO:0000256" key="4">
    <source>
        <dbReference type="SAM" id="MobiDB-lite"/>
    </source>
</evidence>
<dbReference type="InterPro" id="IPR000504">
    <property type="entry name" value="RRM_dom"/>
</dbReference>
<organism evidence="8 9">
    <name type="scientific">Plasmodium ovale curtisi</name>
    <dbReference type="NCBI Taxonomy" id="864141"/>
    <lineage>
        <taxon>Eukaryota</taxon>
        <taxon>Sar</taxon>
        <taxon>Alveolata</taxon>
        <taxon>Apicomplexa</taxon>
        <taxon>Aconoidasida</taxon>
        <taxon>Haemosporida</taxon>
        <taxon>Plasmodiidae</taxon>
        <taxon>Plasmodium</taxon>
        <taxon>Plasmodium (Plasmodium)</taxon>
    </lineage>
</organism>
<feature type="domain" description="RRM" evidence="7">
    <location>
        <begin position="702"/>
        <end position="789"/>
    </location>
</feature>
<dbReference type="PROSITE" id="PS50089">
    <property type="entry name" value="ZF_RING_2"/>
    <property type="match status" value="1"/>
</dbReference>
<keyword evidence="1" id="KW-0863">Zinc-finger</keyword>
<feature type="domain" description="RING-type" evidence="6">
    <location>
        <begin position="817"/>
        <end position="861"/>
    </location>
</feature>
<evidence type="ECO:0000256" key="5">
    <source>
        <dbReference type="SAM" id="Phobius"/>
    </source>
</evidence>
<proteinExistence type="predicted"/>
<gene>
    <name evidence="8" type="ORF">POVCU1_020800</name>
</gene>
<dbReference type="PROSITE" id="PS50102">
    <property type="entry name" value="RRM"/>
    <property type="match status" value="1"/>
</dbReference>
<dbReference type="AlphaFoldDB" id="A0A1A8WF39"/>
<keyword evidence="5" id="KW-0472">Membrane</keyword>
<dbReference type="GO" id="GO:0003723">
    <property type="term" value="F:RNA binding"/>
    <property type="evidence" value="ECO:0007669"/>
    <property type="project" value="UniProtKB-UniRule"/>
</dbReference>
<keyword evidence="3" id="KW-0175">Coiled coil</keyword>
<dbReference type="PANTHER" id="PTHR35367:SF2">
    <property type="entry name" value="PROTEIN, PUTATIVE-RELATED"/>
    <property type="match status" value="1"/>
</dbReference>
<name>A0A1A8WF39_PLAOA</name>
<evidence type="ECO:0008006" key="10">
    <source>
        <dbReference type="Google" id="ProtNLM"/>
    </source>
</evidence>
<keyword evidence="2" id="KW-0694">RNA-binding</keyword>
<accession>A0A1A8WF39</accession>
<evidence type="ECO:0000313" key="9">
    <source>
        <dbReference type="Proteomes" id="UP000078546"/>
    </source>
</evidence>
<keyword evidence="5" id="KW-1133">Transmembrane helix</keyword>
<feature type="coiled-coil region" evidence="3">
    <location>
        <begin position="189"/>
        <end position="216"/>
    </location>
</feature>
<dbReference type="SUPFAM" id="SSF54928">
    <property type="entry name" value="RNA-binding domain, RBD"/>
    <property type="match status" value="1"/>
</dbReference>
<dbReference type="GO" id="GO:0008270">
    <property type="term" value="F:zinc ion binding"/>
    <property type="evidence" value="ECO:0007669"/>
    <property type="project" value="UniProtKB-KW"/>
</dbReference>
<reference evidence="9" key="1">
    <citation type="submission" date="2016-05" db="EMBL/GenBank/DDBJ databases">
        <authorList>
            <person name="Naeem Raeece"/>
        </authorList>
    </citation>
    <scope>NUCLEOTIDE SEQUENCE [LARGE SCALE GENOMIC DNA]</scope>
</reference>
<dbReference type="CDD" id="cd00590">
    <property type="entry name" value="RRM_SF"/>
    <property type="match status" value="1"/>
</dbReference>
<evidence type="ECO:0000256" key="3">
    <source>
        <dbReference type="SAM" id="Coils"/>
    </source>
</evidence>
<dbReference type="Pfam" id="PF00076">
    <property type="entry name" value="RRM_1"/>
    <property type="match status" value="1"/>
</dbReference>
<evidence type="ECO:0000313" key="8">
    <source>
        <dbReference type="EMBL" id="SBS91555.1"/>
    </source>
</evidence>
<feature type="compositionally biased region" description="Low complexity" evidence="4">
    <location>
        <begin position="340"/>
        <end position="357"/>
    </location>
</feature>
<evidence type="ECO:0000256" key="2">
    <source>
        <dbReference type="PROSITE-ProRule" id="PRU00176"/>
    </source>
</evidence>
<dbReference type="EMBL" id="FLQV01000386">
    <property type="protein sequence ID" value="SBS91555.1"/>
    <property type="molecule type" value="Genomic_DNA"/>
</dbReference>
<dbReference type="Gene3D" id="3.30.40.10">
    <property type="entry name" value="Zinc/RING finger domain, C3HC4 (zinc finger)"/>
    <property type="match status" value="1"/>
</dbReference>
<dbReference type="Gene3D" id="3.30.70.330">
    <property type="match status" value="1"/>
</dbReference>
<feature type="transmembrane region" description="Helical" evidence="5">
    <location>
        <begin position="12"/>
        <end position="32"/>
    </location>
</feature>
<keyword evidence="5" id="KW-0812">Transmembrane</keyword>